<dbReference type="InterPro" id="IPR027417">
    <property type="entry name" value="P-loop_NTPase"/>
</dbReference>
<reference evidence="16 17" key="1">
    <citation type="journal article" date="2017" name="PLoS Biol.">
        <title>The sea cucumber genome provides insights into morphological evolution and visceral regeneration.</title>
        <authorList>
            <person name="Zhang X."/>
            <person name="Sun L."/>
            <person name="Yuan J."/>
            <person name="Sun Y."/>
            <person name="Gao Y."/>
            <person name="Zhang L."/>
            <person name="Li S."/>
            <person name="Dai H."/>
            <person name="Hamel J.F."/>
            <person name="Liu C."/>
            <person name="Yu Y."/>
            <person name="Liu S."/>
            <person name="Lin W."/>
            <person name="Guo K."/>
            <person name="Jin S."/>
            <person name="Xu P."/>
            <person name="Storey K.B."/>
            <person name="Huan P."/>
            <person name="Zhang T."/>
            <person name="Zhou Y."/>
            <person name="Zhang J."/>
            <person name="Lin C."/>
            <person name="Li X."/>
            <person name="Xing L."/>
            <person name="Huo D."/>
            <person name="Sun M."/>
            <person name="Wang L."/>
            <person name="Mercier A."/>
            <person name="Li F."/>
            <person name="Yang H."/>
            <person name="Xiang J."/>
        </authorList>
    </citation>
    <scope>NUCLEOTIDE SEQUENCE [LARGE SCALE GENOMIC DNA]</scope>
    <source>
        <strain evidence="16">Shaxun</strain>
        <tissue evidence="16">Muscle</tissue>
    </source>
</reference>
<evidence type="ECO:0000256" key="2">
    <source>
        <dbReference type="ARBA" id="ARBA00005601"/>
    </source>
</evidence>
<evidence type="ECO:0000256" key="11">
    <source>
        <dbReference type="SAM" id="MobiDB-lite"/>
    </source>
</evidence>
<comment type="caution">
    <text evidence="16">The sequence shown here is derived from an EMBL/GenBank/DDBJ whole genome shotgun (WGS) entry which is preliminary data.</text>
</comment>
<comment type="similarity">
    <text evidence="2">Belongs to the DNA2/NAM7 helicase family. SDE3 subfamily.</text>
</comment>
<dbReference type="GO" id="GO:0016787">
    <property type="term" value="F:hydrolase activity"/>
    <property type="evidence" value="ECO:0007669"/>
    <property type="project" value="UniProtKB-KW"/>
</dbReference>
<accession>A0A2G8KHJ0</accession>
<evidence type="ECO:0000256" key="4">
    <source>
        <dbReference type="ARBA" id="ARBA00022490"/>
    </source>
</evidence>
<sequence length="1086" mass="122137">MFSTAFKFINNLWANEEEDDKENEDVPSQYPTAERSYGTSIDGPLNANQNTLSHGHKIQPNREHIKGTITHVFGDYGLINEDIYFSLSSLQDRACPVVGASIQAVVESTGENGLGEIKEEVEEVVVGKITTWDKRTGTINDQIPFTKDALPYDFKAYRGDWVKATVVQSVSTGKTVAKAITPLREKHFSGVLTHAYPGYGYVDGTIYFSFASCDGFKPEKGDWLTGVAIESDQNRGKWRGVKIHKKSRPVESKTNVEDIDQQPQVKWKEELFRNKCGVIITEFTDPFDVLLDEKLQMTLIIKNTLEHESRLVKAIKVSCCAGVTTLKVSSDSSSMLHPPFTIPPAASVSVYVTFCPRYIGRTAVMTMFQFNDFEIVREIPVTVLDAGVSAILDTVEPITDVTDTKRHKLERWKDSVTKKADGQVMSYPGVRPTRIYDYIVPVKLPGYPVSNQLQSCIMNKQDVRDVRPVLTQPLLMENYSQRFSALLHLEEIQMDIDIRMFDMERVSMKPWREFLSLEVPGLAEGRPSVLVGDKIILSSPEVKTHNFEYDGFVHEVHGEHILMKFNPAFHESYQAERYNVRFTFSRTPLRRCHQACEFAVNLGVQVLFPAFSKSRPPQVDVLLNTQNICYNSNQQIIKNIVKVSPSPEYMTSKIKSFIVPIKPDEDRFVVPKVSLANLQRKNWSKSGKMLVQYFNKSLNPRQKAAVVRILQGESRPIPYVLFGPPGTGKTITVVEAILQVHKHMSHSRVLACTPSNSAADLLLETTCKGEVTTSDMVRLNAFRRQKEAIPEAISPYCTDGDDLALVARHRIIVTTCGQATEPEAMVVIALSTGQDGQSIIAGDPRQLGPVLRSDLAKGYGLEQSLLERLMDRTPYMRDAKKFRNHGCYDPLLVTKLVDNYRSHPALLKLSSRLFYHGELEPKAERIQREALCKWKQLPNKEDFPLMFHGIKGKDLKEGNSPSWFNPVEAVQAVQYLQALLADNKQTLTTDDVGIITPYRKQVEKINLLLASLCIQGVKVGSVEEFQGQERMAIIISTVRADESLIGFDRLHQLGFVSSPKRFNVAITRPKALLIIVGNPHVLASVK</sequence>
<keyword evidence="8" id="KW-0067">ATP-binding</keyword>
<proteinExistence type="inferred from homology"/>
<dbReference type="Proteomes" id="UP000230750">
    <property type="component" value="Unassembled WGS sequence"/>
</dbReference>
<evidence type="ECO:0000259" key="13">
    <source>
        <dbReference type="Pfam" id="PF13087"/>
    </source>
</evidence>
<dbReference type="Pfam" id="PF13087">
    <property type="entry name" value="AAA_12"/>
    <property type="match status" value="1"/>
</dbReference>
<evidence type="ECO:0000256" key="9">
    <source>
        <dbReference type="ARBA" id="ARBA00023158"/>
    </source>
</evidence>
<dbReference type="InterPro" id="IPR047187">
    <property type="entry name" value="SF1_C_Upf1"/>
</dbReference>
<dbReference type="GO" id="GO:0005737">
    <property type="term" value="C:cytoplasm"/>
    <property type="evidence" value="ECO:0007669"/>
    <property type="project" value="UniProtKB-SubCell"/>
</dbReference>
<feature type="region of interest" description="Disordered" evidence="11">
    <location>
        <begin position="17"/>
        <end position="52"/>
    </location>
</feature>
<keyword evidence="4" id="KW-0963">Cytoplasm</keyword>
<feature type="domain" description="DNA2/NAM7 helicase-like C-terminal" evidence="13">
    <location>
        <begin position="861"/>
        <end position="1079"/>
    </location>
</feature>
<dbReference type="OrthoDB" id="6513042at2759"/>
<evidence type="ECO:0000313" key="17">
    <source>
        <dbReference type="Proteomes" id="UP000230750"/>
    </source>
</evidence>
<dbReference type="Pfam" id="PF21634">
    <property type="entry name" value="MOV-10_beta-barrel"/>
    <property type="match status" value="1"/>
</dbReference>
<dbReference type="Pfam" id="PF13086">
    <property type="entry name" value="AAA_11"/>
    <property type="match status" value="1"/>
</dbReference>
<protein>
    <recommendedName>
        <fullName evidence="3">RNA helicase</fullName>
        <ecNumber evidence="3">3.6.4.13</ecNumber>
    </recommendedName>
</protein>
<keyword evidence="5" id="KW-0547">Nucleotide-binding</keyword>
<dbReference type="PANTHER" id="PTHR45418:SF1">
    <property type="entry name" value="CANCER_TESTIS ANTIGEN 55"/>
    <property type="match status" value="1"/>
</dbReference>
<feature type="domain" description="Helicase MOV-10 helical" evidence="15">
    <location>
        <begin position="438"/>
        <end position="499"/>
    </location>
</feature>
<keyword evidence="17" id="KW-1185">Reference proteome</keyword>
<name>A0A2G8KHJ0_STIJA</name>
<dbReference type="InterPro" id="IPR041677">
    <property type="entry name" value="DNA2/NAM7_AAA_11"/>
</dbReference>
<evidence type="ECO:0000313" key="16">
    <source>
        <dbReference type="EMBL" id="PIK47464.1"/>
    </source>
</evidence>
<keyword evidence="7 16" id="KW-0347">Helicase</keyword>
<feature type="domain" description="DNA2/NAM7 helicase helicase" evidence="12">
    <location>
        <begin position="698"/>
        <end position="795"/>
    </location>
</feature>
<evidence type="ECO:0000259" key="14">
    <source>
        <dbReference type="Pfam" id="PF21634"/>
    </source>
</evidence>
<comment type="catalytic activity">
    <reaction evidence="10">
        <text>ATP + H2O = ADP + phosphate + H(+)</text>
        <dbReference type="Rhea" id="RHEA:13065"/>
        <dbReference type="ChEBI" id="CHEBI:15377"/>
        <dbReference type="ChEBI" id="CHEBI:15378"/>
        <dbReference type="ChEBI" id="CHEBI:30616"/>
        <dbReference type="ChEBI" id="CHEBI:43474"/>
        <dbReference type="ChEBI" id="CHEBI:456216"/>
        <dbReference type="EC" id="3.6.4.13"/>
    </reaction>
</comment>
<evidence type="ECO:0000256" key="5">
    <source>
        <dbReference type="ARBA" id="ARBA00022741"/>
    </source>
</evidence>
<dbReference type="Pfam" id="PF21635">
    <property type="entry name" value="Mov-10_helical"/>
    <property type="match status" value="1"/>
</dbReference>
<dbReference type="EMBL" id="MRZV01000578">
    <property type="protein sequence ID" value="PIK47464.1"/>
    <property type="molecule type" value="Genomic_DNA"/>
</dbReference>
<dbReference type="SUPFAM" id="SSF52540">
    <property type="entry name" value="P-loop containing nucleoside triphosphate hydrolases"/>
    <property type="match status" value="1"/>
</dbReference>
<evidence type="ECO:0000259" key="12">
    <source>
        <dbReference type="Pfam" id="PF13086"/>
    </source>
</evidence>
<dbReference type="Gene3D" id="3.40.50.300">
    <property type="entry name" value="P-loop containing nucleotide triphosphate hydrolases"/>
    <property type="match status" value="2"/>
</dbReference>
<keyword evidence="9" id="KW-0943">RNA-mediated gene silencing</keyword>
<evidence type="ECO:0000256" key="1">
    <source>
        <dbReference type="ARBA" id="ARBA00004496"/>
    </source>
</evidence>
<gene>
    <name evidence="16" type="ORF">BSL78_15635</name>
</gene>
<comment type="subcellular location">
    <subcellularLocation>
        <location evidence="1">Cytoplasm</location>
    </subcellularLocation>
</comment>
<dbReference type="CDD" id="cd18808">
    <property type="entry name" value="SF1_C_Upf1"/>
    <property type="match status" value="1"/>
</dbReference>
<organism evidence="16 17">
    <name type="scientific">Stichopus japonicus</name>
    <name type="common">Sea cucumber</name>
    <dbReference type="NCBI Taxonomy" id="307972"/>
    <lineage>
        <taxon>Eukaryota</taxon>
        <taxon>Metazoa</taxon>
        <taxon>Echinodermata</taxon>
        <taxon>Eleutherozoa</taxon>
        <taxon>Echinozoa</taxon>
        <taxon>Holothuroidea</taxon>
        <taxon>Aspidochirotacea</taxon>
        <taxon>Aspidochirotida</taxon>
        <taxon>Stichopodidae</taxon>
        <taxon>Apostichopus</taxon>
    </lineage>
</organism>
<feature type="domain" description="Helicase MOV-10-like beta-barrel" evidence="14">
    <location>
        <begin position="502"/>
        <end position="582"/>
    </location>
</feature>
<evidence type="ECO:0000256" key="8">
    <source>
        <dbReference type="ARBA" id="ARBA00022840"/>
    </source>
</evidence>
<dbReference type="PANTHER" id="PTHR45418">
    <property type="entry name" value="CANCER/TESTIS ANTIGEN 55"/>
    <property type="match status" value="1"/>
</dbReference>
<evidence type="ECO:0000256" key="3">
    <source>
        <dbReference type="ARBA" id="ARBA00012552"/>
    </source>
</evidence>
<evidence type="ECO:0000256" key="6">
    <source>
        <dbReference type="ARBA" id="ARBA00022801"/>
    </source>
</evidence>
<dbReference type="InterPro" id="IPR041679">
    <property type="entry name" value="DNA2/NAM7-like_C"/>
</dbReference>
<dbReference type="GO" id="GO:0031047">
    <property type="term" value="P:regulatory ncRNA-mediated gene silencing"/>
    <property type="evidence" value="ECO:0007669"/>
    <property type="project" value="UniProtKB-KW"/>
</dbReference>
<dbReference type="InterPro" id="IPR049079">
    <property type="entry name" value="Mov-10_helical"/>
</dbReference>
<dbReference type="AlphaFoldDB" id="A0A2G8KHJ0"/>
<evidence type="ECO:0000259" key="15">
    <source>
        <dbReference type="Pfam" id="PF21635"/>
    </source>
</evidence>
<dbReference type="GO" id="GO:0005524">
    <property type="term" value="F:ATP binding"/>
    <property type="evidence" value="ECO:0007669"/>
    <property type="project" value="UniProtKB-KW"/>
</dbReference>
<dbReference type="EC" id="3.6.4.13" evidence="3"/>
<dbReference type="InterPro" id="IPR049080">
    <property type="entry name" value="MOV-10-like_beta-barrel"/>
</dbReference>
<evidence type="ECO:0000256" key="10">
    <source>
        <dbReference type="ARBA" id="ARBA00047984"/>
    </source>
</evidence>
<dbReference type="GO" id="GO:0003724">
    <property type="term" value="F:RNA helicase activity"/>
    <property type="evidence" value="ECO:0007669"/>
    <property type="project" value="UniProtKB-EC"/>
</dbReference>
<dbReference type="STRING" id="307972.A0A2G8KHJ0"/>
<keyword evidence="6" id="KW-0378">Hydrolase</keyword>
<evidence type="ECO:0000256" key="7">
    <source>
        <dbReference type="ARBA" id="ARBA00022806"/>
    </source>
</evidence>